<feature type="non-terminal residue" evidence="1">
    <location>
        <position position="197"/>
    </location>
</feature>
<evidence type="ECO:0000313" key="1">
    <source>
        <dbReference type="EMBL" id="KIM91595.1"/>
    </source>
</evidence>
<reference evidence="1 2" key="1">
    <citation type="submission" date="2014-04" db="EMBL/GenBank/DDBJ databases">
        <authorList>
            <consortium name="DOE Joint Genome Institute"/>
            <person name="Kuo A."/>
            <person name="Tarkka M."/>
            <person name="Buscot F."/>
            <person name="Kohler A."/>
            <person name="Nagy L.G."/>
            <person name="Floudas D."/>
            <person name="Copeland A."/>
            <person name="Barry K.W."/>
            <person name="Cichocki N."/>
            <person name="Veneault-Fourrey C."/>
            <person name="LaButti K."/>
            <person name="Lindquist E.A."/>
            <person name="Lipzen A."/>
            <person name="Lundell T."/>
            <person name="Morin E."/>
            <person name="Murat C."/>
            <person name="Sun H."/>
            <person name="Tunlid A."/>
            <person name="Henrissat B."/>
            <person name="Grigoriev I.V."/>
            <person name="Hibbett D.S."/>
            <person name="Martin F."/>
            <person name="Nordberg H.P."/>
            <person name="Cantor M.N."/>
            <person name="Hua S.X."/>
        </authorList>
    </citation>
    <scope>NUCLEOTIDE SEQUENCE [LARGE SCALE GENOMIC DNA]</scope>
    <source>
        <strain evidence="1 2">F 1598</strain>
    </source>
</reference>
<evidence type="ECO:0000313" key="2">
    <source>
        <dbReference type="Proteomes" id="UP000054166"/>
    </source>
</evidence>
<dbReference type="AlphaFoldDB" id="A0A0C3G5V7"/>
<gene>
    <name evidence="1" type="ORF">PILCRDRAFT_27775</name>
</gene>
<protein>
    <submittedName>
        <fullName evidence="1">Uncharacterized protein</fullName>
    </submittedName>
</protein>
<dbReference type="HOGENOM" id="CLU_021108_5_1_1"/>
<sequence>GDVYARQLFPKRYGIPLFIPEPYDNLPSEYRNQGASIGDVGTITQDGSFSFVFNICKPSDDPVNCNGVPAGFKQVSLLQGEISYLHNMHAPGSDVSSASVQKECLTVEGTLSAADEAAILTLPEGASRQDLLCINKFRRHAIENVMHWYEFVNGVLGREAPNGSLYLVTGCDKSTTWGIASVARVTETNALSLKFTA</sequence>
<reference evidence="2" key="2">
    <citation type="submission" date="2015-01" db="EMBL/GenBank/DDBJ databases">
        <title>Evolutionary Origins and Diversification of the Mycorrhizal Mutualists.</title>
        <authorList>
            <consortium name="DOE Joint Genome Institute"/>
            <consortium name="Mycorrhizal Genomics Consortium"/>
            <person name="Kohler A."/>
            <person name="Kuo A."/>
            <person name="Nagy L.G."/>
            <person name="Floudas D."/>
            <person name="Copeland A."/>
            <person name="Barry K.W."/>
            <person name="Cichocki N."/>
            <person name="Veneault-Fourrey C."/>
            <person name="LaButti K."/>
            <person name="Lindquist E.A."/>
            <person name="Lipzen A."/>
            <person name="Lundell T."/>
            <person name="Morin E."/>
            <person name="Murat C."/>
            <person name="Riley R."/>
            <person name="Ohm R."/>
            <person name="Sun H."/>
            <person name="Tunlid A."/>
            <person name="Henrissat B."/>
            <person name="Grigoriev I.V."/>
            <person name="Hibbett D.S."/>
            <person name="Martin F."/>
        </authorList>
    </citation>
    <scope>NUCLEOTIDE SEQUENCE [LARGE SCALE GENOMIC DNA]</scope>
    <source>
        <strain evidence="2">F 1598</strain>
    </source>
</reference>
<keyword evidence="2" id="KW-1185">Reference proteome</keyword>
<feature type="non-terminal residue" evidence="1">
    <location>
        <position position="1"/>
    </location>
</feature>
<dbReference type="InParanoid" id="A0A0C3G5V7"/>
<dbReference type="EMBL" id="KN832971">
    <property type="protein sequence ID" value="KIM91595.1"/>
    <property type="molecule type" value="Genomic_DNA"/>
</dbReference>
<accession>A0A0C3G5V7</accession>
<organism evidence="1 2">
    <name type="scientific">Piloderma croceum (strain F 1598)</name>
    <dbReference type="NCBI Taxonomy" id="765440"/>
    <lineage>
        <taxon>Eukaryota</taxon>
        <taxon>Fungi</taxon>
        <taxon>Dikarya</taxon>
        <taxon>Basidiomycota</taxon>
        <taxon>Agaricomycotina</taxon>
        <taxon>Agaricomycetes</taxon>
        <taxon>Agaricomycetidae</taxon>
        <taxon>Atheliales</taxon>
        <taxon>Atheliaceae</taxon>
        <taxon>Piloderma</taxon>
    </lineage>
</organism>
<name>A0A0C3G5V7_PILCF</name>
<dbReference type="OrthoDB" id="2662290at2759"/>
<proteinExistence type="predicted"/>
<dbReference type="Proteomes" id="UP000054166">
    <property type="component" value="Unassembled WGS sequence"/>
</dbReference>